<organism evidence="11">
    <name type="scientific">Naegleria gruberi</name>
    <name type="common">Amoeba</name>
    <dbReference type="NCBI Taxonomy" id="5762"/>
    <lineage>
        <taxon>Eukaryota</taxon>
        <taxon>Discoba</taxon>
        <taxon>Heterolobosea</taxon>
        <taxon>Tetramitia</taxon>
        <taxon>Eutetramitia</taxon>
        <taxon>Vahlkampfiidae</taxon>
        <taxon>Naegleria</taxon>
    </lineage>
</organism>
<dbReference type="GO" id="GO:0020037">
    <property type="term" value="F:heme binding"/>
    <property type="evidence" value="ECO:0007669"/>
    <property type="project" value="InterPro"/>
</dbReference>
<keyword evidence="9" id="KW-0812">Transmembrane</keyword>
<dbReference type="FunCoup" id="D2VWB0">
    <property type="interactions" value="299"/>
</dbReference>
<keyword evidence="9" id="KW-1133">Transmembrane helix</keyword>
<comment type="similarity">
    <text evidence="1 8">Belongs to the cytochrome P450 family.</text>
</comment>
<dbReference type="InterPro" id="IPR050196">
    <property type="entry name" value="Cytochrome_P450_Monoox"/>
</dbReference>
<dbReference type="PANTHER" id="PTHR24291:SF50">
    <property type="entry name" value="BIFUNCTIONAL ALBAFLAVENONE MONOOXYGENASE_TERPENE SYNTHASE"/>
    <property type="match status" value="1"/>
</dbReference>
<dbReference type="STRING" id="5762.D2VWB0"/>
<keyword evidence="6 8" id="KW-0503">Monooxygenase</keyword>
<evidence type="ECO:0000256" key="7">
    <source>
        <dbReference type="PIRSR" id="PIRSR602401-1"/>
    </source>
</evidence>
<dbReference type="Pfam" id="PF00067">
    <property type="entry name" value="p450"/>
    <property type="match status" value="2"/>
</dbReference>
<dbReference type="InParanoid" id="D2VWB0"/>
<feature type="transmembrane region" description="Helical" evidence="9">
    <location>
        <begin position="6"/>
        <end position="26"/>
    </location>
</feature>
<dbReference type="InterPro" id="IPR001128">
    <property type="entry name" value="Cyt_P450"/>
</dbReference>
<evidence type="ECO:0000313" key="10">
    <source>
        <dbReference type="EMBL" id="EFC38801.1"/>
    </source>
</evidence>
<dbReference type="GO" id="GO:0004497">
    <property type="term" value="F:monooxygenase activity"/>
    <property type="evidence" value="ECO:0007669"/>
    <property type="project" value="UniProtKB-KW"/>
</dbReference>
<keyword evidence="2 7" id="KW-0349">Heme</keyword>
<protein>
    <submittedName>
        <fullName evidence="10">Predicted protein</fullName>
    </submittedName>
</protein>
<name>D2VWB0_NAEGR</name>
<reference evidence="10 11" key="1">
    <citation type="journal article" date="2010" name="Cell">
        <title>The genome of Naegleria gruberi illuminates early eukaryotic versatility.</title>
        <authorList>
            <person name="Fritz-Laylin L.K."/>
            <person name="Prochnik S.E."/>
            <person name="Ginger M.L."/>
            <person name="Dacks J.B."/>
            <person name="Carpenter M.L."/>
            <person name="Field M.C."/>
            <person name="Kuo A."/>
            <person name="Paredez A."/>
            <person name="Chapman J."/>
            <person name="Pham J."/>
            <person name="Shu S."/>
            <person name="Neupane R."/>
            <person name="Cipriano M."/>
            <person name="Mancuso J."/>
            <person name="Tu H."/>
            <person name="Salamov A."/>
            <person name="Lindquist E."/>
            <person name="Shapiro H."/>
            <person name="Lucas S."/>
            <person name="Grigoriev I.V."/>
            <person name="Cande W.Z."/>
            <person name="Fulton C."/>
            <person name="Rokhsar D.S."/>
            <person name="Dawson S.C."/>
        </authorList>
    </citation>
    <scope>NUCLEOTIDE SEQUENCE [LARGE SCALE GENOMIC DNA]</scope>
    <source>
        <strain evidence="10 11">NEG-M</strain>
    </source>
</reference>
<keyword evidence="5 7" id="KW-0408">Iron</keyword>
<dbReference type="GO" id="GO:0005506">
    <property type="term" value="F:iron ion binding"/>
    <property type="evidence" value="ECO:0007669"/>
    <property type="project" value="InterPro"/>
</dbReference>
<evidence type="ECO:0000256" key="6">
    <source>
        <dbReference type="ARBA" id="ARBA00023033"/>
    </source>
</evidence>
<feature type="binding site" description="axial binding residue" evidence="7">
    <location>
        <position position="439"/>
    </location>
    <ligand>
        <name>heme</name>
        <dbReference type="ChEBI" id="CHEBI:30413"/>
    </ligand>
    <ligandPart>
        <name>Fe</name>
        <dbReference type="ChEBI" id="CHEBI:18248"/>
    </ligandPart>
</feature>
<evidence type="ECO:0000256" key="2">
    <source>
        <dbReference type="ARBA" id="ARBA00022617"/>
    </source>
</evidence>
<keyword evidence="9" id="KW-0472">Membrane</keyword>
<dbReference type="AlphaFoldDB" id="D2VWB0"/>
<dbReference type="EMBL" id="GG738904">
    <property type="protein sequence ID" value="EFC38801.1"/>
    <property type="molecule type" value="Genomic_DNA"/>
</dbReference>
<dbReference type="InterPro" id="IPR036396">
    <property type="entry name" value="Cyt_P450_sf"/>
</dbReference>
<dbReference type="InterPro" id="IPR002401">
    <property type="entry name" value="Cyt_P450_E_grp-I"/>
</dbReference>
<accession>D2VWB0</accession>
<dbReference type="PRINTS" id="PR00385">
    <property type="entry name" value="P450"/>
</dbReference>
<dbReference type="SUPFAM" id="SSF48264">
    <property type="entry name" value="Cytochrome P450"/>
    <property type="match status" value="1"/>
</dbReference>
<evidence type="ECO:0000313" key="11">
    <source>
        <dbReference type="Proteomes" id="UP000006671"/>
    </source>
</evidence>
<dbReference type="InterPro" id="IPR017972">
    <property type="entry name" value="Cyt_P450_CS"/>
</dbReference>
<dbReference type="PROSITE" id="PS00086">
    <property type="entry name" value="CYTOCHROME_P450"/>
    <property type="match status" value="1"/>
</dbReference>
<evidence type="ECO:0000256" key="1">
    <source>
        <dbReference type="ARBA" id="ARBA00010617"/>
    </source>
</evidence>
<proteinExistence type="inferred from homology"/>
<keyword evidence="11" id="KW-1185">Reference proteome</keyword>
<evidence type="ECO:0000256" key="4">
    <source>
        <dbReference type="ARBA" id="ARBA00023002"/>
    </source>
</evidence>
<dbReference type="GeneID" id="8858644"/>
<evidence type="ECO:0000256" key="3">
    <source>
        <dbReference type="ARBA" id="ARBA00022723"/>
    </source>
</evidence>
<dbReference type="PRINTS" id="PR00463">
    <property type="entry name" value="EP450I"/>
</dbReference>
<evidence type="ECO:0000256" key="5">
    <source>
        <dbReference type="ARBA" id="ARBA00023004"/>
    </source>
</evidence>
<dbReference type="VEuPathDB" id="AmoebaDB:NAEGRDRAFT_73318"/>
<dbReference type="RefSeq" id="XP_002671545.1">
    <property type="nucleotide sequence ID" value="XM_002671499.1"/>
</dbReference>
<dbReference type="Gene3D" id="1.10.630.10">
    <property type="entry name" value="Cytochrome P450"/>
    <property type="match status" value="2"/>
</dbReference>
<evidence type="ECO:0000256" key="9">
    <source>
        <dbReference type="SAM" id="Phobius"/>
    </source>
</evidence>
<dbReference type="PANTHER" id="PTHR24291">
    <property type="entry name" value="CYTOCHROME P450 FAMILY 4"/>
    <property type="match status" value="1"/>
</dbReference>
<keyword evidence="3 7" id="KW-0479">Metal-binding</keyword>
<dbReference type="OrthoDB" id="1470350at2759"/>
<sequence>MALSEIILGIVCVFAAILLFFLISIYNNYKKVSHIPGAFQFFLTFKNIPIISPYLSFDGHKRMEQLVKTHGDPKTGLVRLSMFDRNMVVVSDRDMLKELLVVKGGIFIKSWKLYEVFNAFGKNILSILDGTSDSWKNHHKVASGAFASKNLEYMSRVASKSLDLCKESKWDGEMEKALKEGKEGIIIDTNADFSDITLDVLGKAAFGLDFSIFDETNPEGRIFRKSLEKMFTTGVILKRFVGLNPVLSWAFPWACKYTGLDKAVKVVSDKLDAIIAERTREVELRGMEDGNTSETGVEERKDLLSVLVEANFIQKGILSGDELKSDAYIFSLAGHETTSTTLQWVCYELSTKPDIQNKIREEIDLHLGKGVNARAPNFDDYPIMNYVNAVIMETANRSDRNWDKPLEFIPERYPMNAEEQLRIQHDFTWIPFSMGNRKCIGFKFAQIEAFTILVRLLQFYELGLDNDESNPKDQIVDVPGVTVRPGNCRIILKPRKDL</sequence>
<keyword evidence="4 8" id="KW-0560">Oxidoreductase</keyword>
<gene>
    <name evidence="10" type="ORF">NAEGRDRAFT_73318</name>
</gene>
<dbReference type="KEGG" id="ngr:NAEGRDRAFT_73318"/>
<dbReference type="eggNOG" id="KOG0158">
    <property type="taxonomic scope" value="Eukaryota"/>
</dbReference>
<comment type="cofactor">
    <cofactor evidence="7">
        <name>heme</name>
        <dbReference type="ChEBI" id="CHEBI:30413"/>
    </cofactor>
</comment>
<dbReference type="Proteomes" id="UP000006671">
    <property type="component" value="Unassembled WGS sequence"/>
</dbReference>
<evidence type="ECO:0000256" key="8">
    <source>
        <dbReference type="RuleBase" id="RU000461"/>
    </source>
</evidence>
<dbReference type="GO" id="GO:0016705">
    <property type="term" value="F:oxidoreductase activity, acting on paired donors, with incorporation or reduction of molecular oxygen"/>
    <property type="evidence" value="ECO:0007669"/>
    <property type="project" value="InterPro"/>
</dbReference>